<accession>A0ABX8CTS1</accession>
<gene>
    <name evidence="2" type="ORF">KHQ06_01770</name>
</gene>
<evidence type="ECO:0000313" key="2">
    <source>
        <dbReference type="EMBL" id="QVI21915.1"/>
    </source>
</evidence>
<evidence type="ECO:0000313" key="3">
    <source>
        <dbReference type="Proteomes" id="UP000683310"/>
    </source>
</evidence>
<keyword evidence="3" id="KW-1185">Reference proteome</keyword>
<feature type="region of interest" description="Disordered" evidence="1">
    <location>
        <begin position="58"/>
        <end position="78"/>
    </location>
</feature>
<proteinExistence type="predicted"/>
<dbReference type="EMBL" id="CP074371">
    <property type="protein sequence ID" value="QVI21915.1"/>
    <property type="molecule type" value="Genomic_DNA"/>
</dbReference>
<organism evidence="2 3">
    <name type="scientific">Nocardia tengchongensis</name>
    <dbReference type="NCBI Taxonomy" id="2055889"/>
    <lineage>
        <taxon>Bacteria</taxon>
        <taxon>Bacillati</taxon>
        <taxon>Actinomycetota</taxon>
        <taxon>Actinomycetes</taxon>
        <taxon>Mycobacteriales</taxon>
        <taxon>Nocardiaceae</taxon>
        <taxon>Nocardia</taxon>
    </lineage>
</organism>
<sequence>MLARALAGQGLRSSTGLDEETRTALRAIARAHPNATDDLVETARQAFAGQLDGSNAARWHAQADQMLSEMESRSRESD</sequence>
<name>A0ABX8CTS1_9NOCA</name>
<reference evidence="2 3" key="1">
    <citation type="submission" date="2021-04" db="EMBL/GenBank/DDBJ databases">
        <title>Nocardia tengchongensis.</title>
        <authorList>
            <person name="Zhuang k."/>
            <person name="Ran Y."/>
            <person name="Li W."/>
        </authorList>
    </citation>
    <scope>NUCLEOTIDE SEQUENCE [LARGE SCALE GENOMIC DNA]</scope>
    <source>
        <strain evidence="2 3">CFH S0057</strain>
    </source>
</reference>
<dbReference type="Proteomes" id="UP000683310">
    <property type="component" value="Chromosome"/>
</dbReference>
<protein>
    <submittedName>
        <fullName evidence="2">Uncharacterized protein</fullName>
    </submittedName>
</protein>
<evidence type="ECO:0000256" key="1">
    <source>
        <dbReference type="SAM" id="MobiDB-lite"/>
    </source>
</evidence>